<keyword evidence="1" id="KW-0732">Signal</keyword>
<dbReference type="Gene3D" id="2.50.20.10">
    <property type="entry name" value="Lipoprotein localisation LolA/LolB/LppX"/>
    <property type="match status" value="1"/>
</dbReference>
<proteinExistence type="predicted"/>
<dbReference type="CDD" id="cd16329">
    <property type="entry name" value="LolA_like"/>
    <property type="match status" value="1"/>
</dbReference>
<organism evidence="3 4">
    <name type="scientific">Eiseniibacteriota bacterium</name>
    <dbReference type="NCBI Taxonomy" id="2212470"/>
    <lineage>
        <taxon>Bacteria</taxon>
        <taxon>Candidatus Eiseniibacteriota</taxon>
    </lineage>
</organism>
<keyword evidence="4" id="KW-1185">Reference proteome</keyword>
<evidence type="ECO:0000313" key="3">
    <source>
        <dbReference type="EMBL" id="MFC1799862.1"/>
    </source>
</evidence>
<name>A0ABV6YP68_UNCEI</name>
<sequence>MKTALIFLIAWMIAASAWAEFPSGEEVLRRVDENMVYDQAKSTSTMVIHGRSGTRTITSSSWSRGRDSSLVEYLSPPRERGKKMLRLGDKVWNYTPEPNDRIIAISGHLLRQSVMGSDLSYEDLTENPSLRALYVAEVTGEEELAERACWVVDLTAKTEDVTYQTRKLWVDQGRWLPLKEERFAKSGRLLKTTTMEEVFEVSGRWYPKRMTFKDMLQKGGETEFIIEAIDFEVEVPDHMLTKGALRK</sequence>
<dbReference type="InterPro" id="IPR052944">
    <property type="entry name" value="Sporulation_related"/>
</dbReference>
<gene>
    <name evidence="3" type="ORF">ACFL2Z_03015</name>
</gene>
<evidence type="ECO:0000313" key="4">
    <source>
        <dbReference type="Proteomes" id="UP001594288"/>
    </source>
</evidence>
<dbReference type="PANTHER" id="PTHR37507">
    <property type="entry name" value="SPORULATION PROTEIN YDCC"/>
    <property type="match status" value="1"/>
</dbReference>
<dbReference type="EMBL" id="JBHPEI010000038">
    <property type="protein sequence ID" value="MFC1799862.1"/>
    <property type="molecule type" value="Genomic_DNA"/>
</dbReference>
<accession>A0ABV6YP68</accession>
<feature type="chain" id="PRO_5046044660" evidence="1">
    <location>
        <begin position="20"/>
        <end position="247"/>
    </location>
</feature>
<keyword evidence="3" id="KW-0449">Lipoprotein</keyword>
<dbReference type="Proteomes" id="UP001594288">
    <property type="component" value="Unassembled WGS sequence"/>
</dbReference>
<reference evidence="3 4" key="1">
    <citation type="submission" date="2024-09" db="EMBL/GenBank/DDBJ databases">
        <authorList>
            <person name="D'Angelo T."/>
        </authorList>
    </citation>
    <scope>NUCLEOTIDE SEQUENCE [LARGE SCALE GENOMIC DNA]</scope>
    <source>
        <strain evidence="3">SAG AM-311-F02</strain>
    </source>
</reference>
<feature type="domain" description="Uncharacterized protein TP-0789" evidence="2">
    <location>
        <begin position="65"/>
        <end position="247"/>
    </location>
</feature>
<evidence type="ECO:0000259" key="2">
    <source>
        <dbReference type="Pfam" id="PF17131"/>
    </source>
</evidence>
<dbReference type="PANTHER" id="PTHR37507:SF2">
    <property type="entry name" value="SPORULATION PROTEIN YDCC"/>
    <property type="match status" value="1"/>
</dbReference>
<feature type="signal peptide" evidence="1">
    <location>
        <begin position="1"/>
        <end position="19"/>
    </location>
</feature>
<dbReference type="InterPro" id="IPR033399">
    <property type="entry name" value="TP_0789-like"/>
</dbReference>
<dbReference type="Pfam" id="PF17131">
    <property type="entry name" value="LolA_like"/>
    <property type="match status" value="1"/>
</dbReference>
<evidence type="ECO:0000256" key="1">
    <source>
        <dbReference type="SAM" id="SignalP"/>
    </source>
</evidence>
<comment type="caution">
    <text evidence="3">The sequence shown here is derived from an EMBL/GenBank/DDBJ whole genome shotgun (WGS) entry which is preliminary data.</text>
</comment>
<protein>
    <submittedName>
        <fullName evidence="3">Outer membrane lipoprotein-sorting protein</fullName>
    </submittedName>
</protein>